<sequence>MRLTDRPAASRLPAAGWRPERRCAATRRSKKLSVVEAAVTVVFLDDAQEVRIDRHPWIRHIRFEDRPWVGRALSVVGLSEFLRQHEKRIVSLEDLVDV</sequence>
<evidence type="ECO:0000313" key="2">
    <source>
        <dbReference type="Proteomes" id="UP000266677"/>
    </source>
</evidence>
<dbReference type="AlphaFoldDB" id="A0A3A4KAS7"/>
<protein>
    <submittedName>
        <fullName evidence="1">Uncharacterized protein</fullName>
    </submittedName>
</protein>
<organism evidence="1 2">
    <name type="scientific">Nocardia panacis</name>
    <dbReference type="NCBI Taxonomy" id="2340916"/>
    <lineage>
        <taxon>Bacteria</taxon>
        <taxon>Bacillati</taxon>
        <taxon>Actinomycetota</taxon>
        <taxon>Actinomycetes</taxon>
        <taxon>Mycobacteriales</taxon>
        <taxon>Nocardiaceae</taxon>
        <taxon>Nocardia</taxon>
    </lineage>
</organism>
<gene>
    <name evidence="1" type="ORF">D5S18_17405</name>
</gene>
<keyword evidence="2" id="KW-1185">Reference proteome</keyword>
<proteinExistence type="predicted"/>
<comment type="caution">
    <text evidence="1">The sequence shown here is derived from an EMBL/GenBank/DDBJ whole genome shotgun (WGS) entry which is preliminary data.</text>
</comment>
<evidence type="ECO:0000313" key="1">
    <source>
        <dbReference type="EMBL" id="RJO75145.1"/>
    </source>
</evidence>
<accession>A0A3A4KAS7</accession>
<reference evidence="1 2" key="1">
    <citation type="submission" date="2018-09" db="EMBL/GenBank/DDBJ databases">
        <title>YIM PH21274 draft genome.</title>
        <authorList>
            <person name="Miao C."/>
        </authorList>
    </citation>
    <scope>NUCLEOTIDE SEQUENCE [LARGE SCALE GENOMIC DNA]</scope>
    <source>
        <strain evidence="1 2">YIM PH 21724</strain>
    </source>
</reference>
<name>A0A3A4KAS7_9NOCA</name>
<dbReference type="Proteomes" id="UP000266677">
    <property type="component" value="Unassembled WGS sequence"/>
</dbReference>
<dbReference type="EMBL" id="QZFU01000019">
    <property type="protein sequence ID" value="RJO75145.1"/>
    <property type="molecule type" value="Genomic_DNA"/>
</dbReference>